<sequence length="131" mass="14223">MALPEVGNDPKFKVASQSKQLFTVNSHGKVCPSNAATRTHGGSSQGNQFSGSPESVKQAQMTDSFRSAGVTFVALSYLSGGQTSRLRQLWPMTWKAPRTRLRIHGRLPSQGRLSQHSVAVCLRTDAQTLKP</sequence>
<accession>A0A0E9NNE5</accession>
<organism evidence="2 3">
    <name type="scientific">Saitoella complicata (strain BCRC 22490 / CBS 7301 / JCM 7358 / NBRC 10748 / NRRL Y-17804)</name>
    <dbReference type="NCBI Taxonomy" id="698492"/>
    <lineage>
        <taxon>Eukaryota</taxon>
        <taxon>Fungi</taxon>
        <taxon>Dikarya</taxon>
        <taxon>Ascomycota</taxon>
        <taxon>Taphrinomycotina</taxon>
        <taxon>Taphrinomycotina incertae sedis</taxon>
        <taxon>Saitoella</taxon>
    </lineage>
</organism>
<proteinExistence type="predicted"/>
<reference evidence="2 3" key="1">
    <citation type="journal article" date="2011" name="J. Gen. Appl. Microbiol.">
        <title>Draft genome sequencing of the enigmatic yeast Saitoella complicata.</title>
        <authorList>
            <person name="Nishida H."/>
            <person name="Hamamoto M."/>
            <person name="Sugiyama J."/>
        </authorList>
    </citation>
    <scope>NUCLEOTIDE SEQUENCE [LARGE SCALE GENOMIC DNA]</scope>
    <source>
        <strain evidence="2 3">NRRL Y-17804</strain>
    </source>
</reference>
<gene>
    <name evidence="2" type="ORF">G7K_5445-t1</name>
</gene>
<dbReference type="AlphaFoldDB" id="A0A0E9NNE5"/>
<evidence type="ECO:0000256" key="1">
    <source>
        <dbReference type="SAM" id="MobiDB-lite"/>
    </source>
</evidence>
<keyword evidence="3" id="KW-1185">Reference proteome</keyword>
<comment type="caution">
    <text evidence="2">The sequence shown here is derived from an EMBL/GenBank/DDBJ whole genome shotgun (WGS) entry which is preliminary data.</text>
</comment>
<reference evidence="2 3" key="3">
    <citation type="journal article" date="2015" name="Genome Announc.">
        <title>Draft Genome Sequence of the Archiascomycetous Yeast Saitoella complicata.</title>
        <authorList>
            <person name="Yamauchi K."/>
            <person name="Kondo S."/>
            <person name="Hamamoto M."/>
            <person name="Takahashi Y."/>
            <person name="Ogura Y."/>
            <person name="Hayashi T."/>
            <person name="Nishida H."/>
        </authorList>
    </citation>
    <scope>NUCLEOTIDE SEQUENCE [LARGE SCALE GENOMIC DNA]</scope>
    <source>
        <strain evidence="2 3">NRRL Y-17804</strain>
    </source>
</reference>
<evidence type="ECO:0000313" key="3">
    <source>
        <dbReference type="Proteomes" id="UP000033140"/>
    </source>
</evidence>
<name>A0A0E9NNE5_SAICN</name>
<feature type="region of interest" description="Disordered" evidence="1">
    <location>
        <begin position="29"/>
        <end position="61"/>
    </location>
</feature>
<dbReference type="Proteomes" id="UP000033140">
    <property type="component" value="Unassembled WGS sequence"/>
</dbReference>
<evidence type="ECO:0000313" key="2">
    <source>
        <dbReference type="EMBL" id="GAO51343.1"/>
    </source>
</evidence>
<reference evidence="2 3" key="2">
    <citation type="journal article" date="2014" name="J. Gen. Appl. Microbiol.">
        <title>The early diverging ascomycetous budding yeast Saitoella complicata has three histone deacetylases belonging to the Clr6, Hos2, and Rpd3 lineages.</title>
        <authorList>
            <person name="Nishida H."/>
            <person name="Matsumoto T."/>
            <person name="Kondo S."/>
            <person name="Hamamoto M."/>
            <person name="Yoshikawa H."/>
        </authorList>
    </citation>
    <scope>NUCLEOTIDE SEQUENCE [LARGE SCALE GENOMIC DNA]</scope>
    <source>
        <strain evidence="2 3">NRRL Y-17804</strain>
    </source>
</reference>
<protein>
    <submittedName>
        <fullName evidence="2">Uncharacterized protein</fullName>
    </submittedName>
</protein>
<feature type="compositionally biased region" description="Low complexity" evidence="1">
    <location>
        <begin position="41"/>
        <end position="52"/>
    </location>
</feature>
<dbReference type="EMBL" id="BACD03000044">
    <property type="protein sequence ID" value="GAO51343.1"/>
    <property type="molecule type" value="Genomic_DNA"/>
</dbReference>